<dbReference type="PROSITE" id="PS50112">
    <property type="entry name" value="PAS"/>
    <property type="match status" value="1"/>
</dbReference>
<dbReference type="Gene3D" id="3.30.450.20">
    <property type="entry name" value="PAS domain"/>
    <property type="match status" value="1"/>
</dbReference>
<feature type="domain" description="GGDEF" evidence="4">
    <location>
        <begin position="187"/>
        <end position="319"/>
    </location>
</feature>
<dbReference type="PANTHER" id="PTHR44757:SF2">
    <property type="entry name" value="BIOFILM ARCHITECTURE MAINTENANCE PROTEIN MBAA"/>
    <property type="match status" value="1"/>
</dbReference>
<dbReference type="InterPro" id="IPR035965">
    <property type="entry name" value="PAS-like_dom_sf"/>
</dbReference>
<name>A0A1B6VLG4_9PROT</name>
<feature type="domain" description="PAS" evidence="1">
    <location>
        <begin position="38"/>
        <end position="74"/>
    </location>
</feature>
<dbReference type="InterPro" id="IPR029787">
    <property type="entry name" value="Nucleotide_cyclase"/>
</dbReference>
<dbReference type="InterPro" id="IPR000160">
    <property type="entry name" value="GGDEF_dom"/>
</dbReference>
<dbReference type="PROSITE" id="PS50113">
    <property type="entry name" value="PAC"/>
    <property type="match status" value="1"/>
</dbReference>
<dbReference type="RefSeq" id="WP_064273659.1">
    <property type="nucleotide sequence ID" value="NZ_LUTU01000005.1"/>
</dbReference>
<dbReference type="InterPro" id="IPR000014">
    <property type="entry name" value="PAS"/>
</dbReference>
<organism evidence="5 6">
    <name type="scientific">Gluconobacter cerinus</name>
    <dbReference type="NCBI Taxonomy" id="38307"/>
    <lineage>
        <taxon>Bacteria</taxon>
        <taxon>Pseudomonadati</taxon>
        <taxon>Pseudomonadota</taxon>
        <taxon>Alphaproteobacteria</taxon>
        <taxon>Acetobacterales</taxon>
        <taxon>Acetobacteraceae</taxon>
        <taxon>Gluconobacter</taxon>
    </lineage>
</organism>
<evidence type="ECO:0000259" key="4">
    <source>
        <dbReference type="PROSITE" id="PS50887"/>
    </source>
</evidence>
<evidence type="ECO:0000313" key="5">
    <source>
        <dbReference type="EMBL" id="OAJ68065.1"/>
    </source>
</evidence>
<dbReference type="InterPro" id="IPR052155">
    <property type="entry name" value="Biofilm_reg_signaling"/>
</dbReference>
<dbReference type="InterPro" id="IPR035919">
    <property type="entry name" value="EAL_sf"/>
</dbReference>
<protein>
    <submittedName>
        <fullName evidence="5">Diguanylate cyclase</fullName>
    </submittedName>
</protein>
<dbReference type="Proteomes" id="UP000077786">
    <property type="component" value="Unassembled WGS sequence"/>
</dbReference>
<evidence type="ECO:0000259" key="1">
    <source>
        <dbReference type="PROSITE" id="PS50112"/>
    </source>
</evidence>
<dbReference type="InterPro" id="IPR001633">
    <property type="entry name" value="EAL_dom"/>
</dbReference>
<dbReference type="PROSITE" id="PS50883">
    <property type="entry name" value="EAL"/>
    <property type="match status" value="1"/>
</dbReference>
<dbReference type="Pfam" id="PF00990">
    <property type="entry name" value="GGDEF"/>
    <property type="match status" value="1"/>
</dbReference>
<dbReference type="SUPFAM" id="SSF141868">
    <property type="entry name" value="EAL domain-like"/>
    <property type="match status" value="1"/>
</dbReference>
<gene>
    <name evidence="5" type="ORF">A0123_00766</name>
</gene>
<dbReference type="InterPro" id="IPR043128">
    <property type="entry name" value="Rev_trsase/Diguanyl_cyclase"/>
</dbReference>
<evidence type="ECO:0000313" key="6">
    <source>
        <dbReference type="Proteomes" id="UP000077786"/>
    </source>
</evidence>
<proteinExistence type="predicted"/>
<dbReference type="SMART" id="SM00052">
    <property type="entry name" value="EAL"/>
    <property type="match status" value="1"/>
</dbReference>
<evidence type="ECO:0000259" key="2">
    <source>
        <dbReference type="PROSITE" id="PS50113"/>
    </source>
</evidence>
<dbReference type="SMART" id="SM00086">
    <property type="entry name" value="PAC"/>
    <property type="match status" value="1"/>
</dbReference>
<dbReference type="SMART" id="SM00091">
    <property type="entry name" value="PAS"/>
    <property type="match status" value="1"/>
</dbReference>
<dbReference type="PATRIC" id="fig|38307.3.peg.787"/>
<reference evidence="5 6" key="1">
    <citation type="submission" date="2016-03" db="EMBL/GenBank/DDBJ databases">
        <title>Draft genome sequence of Gluconobacter cerinus strain CECT 9110.</title>
        <authorList>
            <person name="Sainz F."/>
            <person name="Mas A."/>
            <person name="Torija M.J."/>
        </authorList>
    </citation>
    <scope>NUCLEOTIDE SEQUENCE [LARGE SCALE GENOMIC DNA]</scope>
    <source>
        <strain evidence="5 6">CECT 9110</strain>
    </source>
</reference>
<comment type="caution">
    <text evidence="5">The sequence shown here is derived from an EMBL/GenBank/DDBJ whole genome shotgun (WGS) entry which is preliminary data.</text>
</comment>
<dbReference type="EMBL" id="LUTU01000005">
    <property type="protein sequence ID" value="OAJ68065.1"/>
    <property type="molecule type" value="Genomic_DNA"/>
</dbReference>
<accession>A0A1B6VLG4</accession>
<dbReference type="NCBIfam" id="TIGR00254">
    <property type="entry name" value="GGDEF"/>
    <property type="match status" value="1"/>
</dbReference>
<dbReference type="NCBIfam" id="TIGR00229">
    <property type="entry name" value="sensory_box"/>
    <property type="match status" value="1"/>
</dbReference>
<dbReference type="CDD" id="cd01948">
    <property type="entry name" value="EAL"/>
    <property type="match status" value="1"/>
</dbReference>
<feature type="domain" description="PAC" evidence="2">
    <location>
        <begin position="96"/>
        <end position="148"/>
    </location>
</feature>
<dbReference type="CDD" id="cd00130">
    <property type="entry name" value="PAS"/>
    <property type="match status" value="1"/>
</dbReference>
<dbReference type="OrthoDB" id="9793210at2"/>
<dbReference type="SUPFAM" id="SSF55073">
    <property type="entry name" value="Nucleotide cyclase"/>
    <property type="match status" value="1"/>
</dbReference>
<dbReference type="AlphaFoldDB" id="A0A1B6VLG4"/>
<dbReference type="CDD" id="cd01949">
    <property type="entry name" value="GGDEF"/>
    <property type="match status" value="1"/>
</dbReference>
<sequence length="600" mass="68847">MNTFQEQNFGTYLESLQAWSESSHDSFVLHALDCSAIVAVTNTKGKILSVNEKFVEISGYSRAELIGQDHRMLHSGVHDSSFFQKMYRTIAQGGVWHGEICNRKKNGKLYWVDTTIVPRCNEKGKVINYVAIRFDITARKRAEQRLTANRLKLQEAVNTDFLTNISNRTSFSQYLKVLFAQEHPDDRHFCLCLLDIDTFKIINDTSGHESGDRLLKKIAGRLKTFQSTDCFIARIGGDEFAIIMVSNEPEIFEIKLHKILEAMRFRFRSGSLTHLCSASLGYAVSKLNDSRKREILRCADLALYEAKADGRNRIKKYAPFMKEKTERRSRLRTAMQAALKKKQFKLFYQLVLPLNQERPPSFEALLRWDHPERGLLSPQYFYDAFDDAELSIAIGNFVLRQALTDIRYLLQHKIPFDRISINVTSDDFRDHNFTERLFREMKKYAVPAEKLTIEITEKILFGQHNQHILDELKKLNRAGVQISLDDFGTGFASLTHLRTVTFDHIKIDRVFTSGVTERGIDTAIIQGVIDIVHSMNRVVVAEGVETAEQAEELRLMGCDFLQGWHFSKAVPLSQIPHVLNMDGPPWIRSESIVPEMDVAE</sequence>
<dbReference type="PANTHER" id="PTHR44757">
    <property type="entry name" value="DIGUANYLATE CYCLASE DGCP"/>
    <property type="match status" value="1"/>
</dbReference>
<dbReference type="InterPro" id="IPR000700">
    <property type="entry name" value="PAS-assoc_C"/>
</dbReference>
<dbReference type="SMART" id="SM00267">
    <property type="entry name" value="GGDEF"/>
    <property type="match status" value="1"/>
</dbReference>
<dbReference type="PROSITE" id="PS50887">
    <property type="entry name" value="GGDEF"/>
    <property type="match status" value="1"/>
</dbReference>
<dbReference type="Gene3D" id="3.20.20.450">
    <property type="entry name" value="EAL domain"/>
    <property type="match status" value="1"/>
</dbReference>
<dbReference type="InterPro" id="IPR001610">
    <property type="entry name" value="PAC"/>
</dbReference>
<evidence type="ECO:0000259" key="3">
    <source>
        <dbReference type="PROSITE" id="PS50883"/>
    </source>
</evidence>
<feature type="domain" description="EAL" evidence="3">
    <location>
        <begin position="328"/>
        <end position="583"/>
    </location>
</feature>
<dbReference type="Gene3D" id="3.30.70.270">
    <property type="match status" value="1"/>
</dbReference>
<dbReference type="Pfam" id="PF13426">
    <property type="entry name" value="PAS_9"/>
    <property type="match status" value="1"/>
</dbReference>
<dbReference type="Pfam" id="PF00563">
    <property type="entry name" value="EAL"/>
    <property type="match status" value="1"/>
</dbReference>
<dbReference type="SUPFAM" id="SSF55785">
    <property type="entry name" value="PYP-like sensor domain (PAS domain)"/>
    <property type="match status" value="1"/>
</dbReference>